<evidence type="ECO:0000256" key="2">
    <source>
        <dbReference type="ARBA" id="ARBA00022763"/>
    </source>
</evidence>
<evidence type="ECO:0000259" key="3">
    <source>
        <dbReference type="Pfam" id="PF00817"/>
    </source>
</evidence>
<sequence length="515" mass="57563">MPETGDDTPQTAPSPQREPVVITRADHKGVLVCGSNKAAQSRGLAPGMRLAEARSIYPALRDLPEQPDLYERHLARLIRAMDRYSPWVARDRFLQEADHNHTGDAGLWLEITGGSHLFGGESALLALVLRDVKSRGYAGRAAIADTAGAAWGAARCHPAALADQRILSLPRDHDIAAGFPISALRLAEQTRVTLFRLGLKHLGDITPMPRANITTRLGPEVLQRLDQFYGRLPEHLNFNLPDRPWLIRRSFGEPLGDAANLAITVESMVTELCNNLAQENLGLRRIILRCVRVDGHTHTITLGTGSPCQSAPHVLRLLSEKMPGVDTGFGIEQVIVYAPWVEHVAFRQSRLDQQQEETTDQIALAQLIDRISHHLGPRDMLFHPGHHASHLPEQASVRQAVNARTYPARRTDMTLPKRPARLIDPPEPVEILARDTNGTPSRLRWRKMAVDIIHAEGPERICPEWWQCLDQDEYALSPKTRDYFRIRDQAGRLLWAFRTGPTGQDIWSIHGLFGD</sequence>
<dbReference type="Pfam" id="PF00817">
    <property type="entry name" value="IMS"/>
    <property type="match status" value="1"/>
</dbReference>
<dbReference type="SUPFAM" id="SSF56672">
    <property type="entry name" value="DNA/RNA polymerases"/>
    <property type="match status" value="1"/>
</dbReference>
<dbReference type="GO" id="GO:0006281">
    <property type="term" value="P:DNA repair"/>
    <property type="evidence" value="ECO:0007669"/>
    <property type="project" value="InterPro"/>
</dbReference>
<comment type="similarity">
    <text evidence="1">Belongs to the DNA polymerase type-Y family.</text>
</comment>
<feature type="domain" description="UmuC" evidence="3">
    <location>
        <begin position="16"/>
        <end position="153"/>
    </location>
</feature>
<dbReference type="PANTHER" id="PTHR35369">
    <property type="entry name" value="BLR3025 PROTEIN-RELATED"/>
    <property type="match status" value="1"/>
</dbReference>
<dbReference type="KEGG" id="txi:TH3_12800"/>
<dbReference type="Gene3D" id="3.40.1170.60">
    <property type="match status" value="1"/>
</dbReference>
<organism evidence="4 5">
    <name type="scientific">Thalassospira xiamenensis M-5 = DSM 17429</name>
    <dbReference type="NCBI Taxonomy" id="1123366"/>
    <lineage>
        <taxon>Bacteria</taxon>
        <taxon>Pseudomonadati</taxon>
        <taxon>Pseudomonadota</taxon>
        <taxon>Alphaproteobacteria</taxon>
        <taxon>Rhodospirillales</taxon>
        <taxon>Thalassospiraceae</taxon>
        <taxon>Thalassospira</taxon>
    </lineage>
</organism>
<dbReference type="Proteomes" id="UP000007127">
    <property type="component" value="Chromosome"/>
</dbReference>
<protein>
    <submittedName>
        <fullName evidence="4">Nucleotidyltransferase/DNA polymerase</fullName>
    </submittedName>
</protein>
<name>A0AB72UEG5_9PROT</name>
<dbReference type="CDD" id="cd03468">
    <property type="entry name" value="PolY_like"/>
    <property type="match status" value="1"/>
</dbReference>
<dbReference type="AlphaFoldDB" id="A0AB72UEG5"/>
<evidence type="ECO:0000313" key="4">
    <source>
        <dbReference type="EMBL" id="AJD52676.1"/>
    </source>
</evidence>
<keyword evidence="2" id="KW-0227">DNA damage</keyword>
<dbReference type="Gene3D" id="3.30.70.270">
    <property type="match status" value="1"/>
</dbReference>
<dbReference type="InterPro" id="IPR050356">
    <property type="entry name" value="SulA_CellDiv_inhibitor"/>
</dbReference>
<dbReference type="PANTHER" id="PTHR35369:SF2">
    <property type="entry name" value="BLR3025 PROTEIN"/>
    <property type="match status" value="1"/>
</dbReference>
<proteinExistence type="inferred from homology"/>
<accession>A0AB72UEG5</accession>
<dbReference type="InterPro" id="IPR043128">
    <property type="entry name" value="Rev_trsase/Diguanyl_cyclase"/>
</dbReference>
<dbReference type="EMBL" id="CP004388">
    <property type="protein sequence ID" value="AJD52676.1"/>
    <property type="molecule type" value="Genomic_DNA"/>
</dbReference>
<dbReference type="InterPro" id="IPR001126">
    <property type="entry name" value="UmuC"/>
</dbReference>
<evidence type="ECO:0000256" key="1">
    <source>
        <dbReference type="ARBA" id="ARBA00010945"/>
    </source>
</evidence>
<dbReference type="InterPro" id="IPR043502">
    <property type="entry name" value="DNA/RNA_pol_sf"/>
</dbReference>
<gene>
    <name evidence="4" type="ORF">TH3_12800</name>
</gene>
<reference evidence="4 5" key="1">
    <citation type="journal article" date="2012" name="J. Bacteriol.">
        <title>Genome sequence of Thalassospira xiamenensis type strain M-5.</title>
        <authorList>
            <person name="Lai Q."/>
            <person name="Shao Z."/>
        </authorList>
    </citation>
    <scope>NUCLEOTIDE SEQUENCE [LARGE SCALE GENOMIC DNA]</scope>
    <source>
        <strain evidence="4 5">M-5</strain>
    </source>
</reference>
<evidence type="ECO:0000313" key="5">
    <source>
        <dbReference type="Proteomes" id="UP000007127"/>
    </source>
</evidence>